<dbReference type="GO" id="GO:0006412">
    <property type="term" value="P:translation"/>
    <property type="evidence" value="ECO:0007669"/>
    <property type="project" value="UniProtKB-UniRule"/>
</dbReference>
<feature type="region of interest" description="Disordered" evidence="6">
    <location>
        <begin position="1"/>
        <end position="49"/>
    </location>
</feature>
<dbReference type="InterPro" id="IPR030878">
    <property type="entry name" value="Ribosomal_uL15"/>
</dbReference>
<feature type="domain" description="Large ribosomal subunit protein uL15/eL18" evidence="7">
    <location>
        <begin position="78"/>
        <end position="146"/>
    </location>
</feature>
<dbReference type="PANTHER" id="PTHR12934:SF11">
    <property type="entry name" value="LARGE RIBOSOMAL SUBUNIT PROTEIN UL15M"/>
    <property type="match status" value="1"/>
</dbReference>
<dbReference type="SUPFAM" id="SSF52080">
    <property type="entry name" value="Ribosomal proteins L15p and L18e"/>
    <property type="match status" value="1"/>
</dbReference>
<keyword evidence="3 4" id="KW-0687">Ribonucleoprotein</keyword>
<dbReference type="GO" id="GO:0022625">
    <property type="term" value="C:cytosolic large ribosomal subunit"/>
    <property type="evidence" value="ECO:0007669"/>
    <property type="project" value="TreeGrafter"/>
</dbReference>
<dbReference type="Pfam" id="PF00828">
    <property type="entry name" value="Ribosomal_L27A"/>
    <property type="match status" value="1"/>
</dbReference>
<organism evidence="8 9">
    <name type="scientific">candidate division WS6 bacterium 36_33</name>
    <dbReference type="NCBI Taxonomy" id="1641388"/>
    <lineage>
        <taxon>Bacteria</taxon>
        <taxon>Candidatus Dojkabacteria</taxon>
    </lineage>
</organism>
<evidence type="ECO:0000256" key="5">
    <source>
        <dbReference type="RuleBase" id="RU003888"/>
    </source>
</evidence>
<protein>
    <recommendedName>
        <fullName evidence="4">Large ribosomal subunit protein uL15</fullName>
    </recommendedName>
</protein>
<dbReference type="InterPro" id="IPR036227">
    <property type="entry name" value="Ribosomal_uL15/eL18_sf"/>
</dbReference>
<keyword evidence="2 4" id="KW-0689">Ribosomal protein</keyword>
<comment type="subunit">
    <text evidence="4">Part of the 50S ribosomal subunit.</text>
</comment>
<evidence type="ECO:0000256" key="6">
    <source>
        <dbReference type="SAM" id="MobiDB-lite"/>
    </source>
</evidence>
<dbReference type="PATRIC" id="fig|1641388.3.peg.356"/>
<comment type="function">
    <text evidence="4">Binds to the 23S rRNA.</text>
</comment>
<proteinExistence type="inferred from homology"/>
<dbReference type="HAMAP" id="MF_01341">
    <property type="entry name" value="Ribosomal_uL15"/>
    <property type="match status" value="1"/>
</dbReference>
<gene>
    <name evidence="4" type="primary">rplO</name>
    <name evidence="8" type="ORF">XD87_0374</name>
</gene>
<comment type="similarity">
    <text evidence="1 4 5">Belongs to the universal ribosomal protein uL15 family.</text>
</comment>
<dbReference type="EMBL" id="LGGI01000049">
    <property type="protein sequence ID" value="KUK67028.1"/>
    <property type="molecule type" value="Genomic_DNA"/>
</dbReference>
<keyword evidence="4" id="KW-0699">rRNA-binding</keyword>
<name>A0A101GYI8_9BACT</name>
<evidence type="ECO:0000313" key="8">
    <source>
        <dbReference type="EMBL" id="KUK67028.1"/>
    </source>
</evidence>
<accession>A0A101GYI8</accession>
<dbReference type="PANTHER" id="PTHR12934">
    <property type="entry name" value="50S RIBOSOMAL PROTEIN L15"/>
    <property type="match status" value="1"/>
</dbReference>
<dbReference type="PROSITE" id="PS00475">
    <property type="entry name" value="RIBOSOMAL_L15"/>
    <property type="match status" value="1"/>
</dbReference>
<evidence type="ECO:0000259" key="7">
    <source>
        <dbReference type="Pfam" id="PF00828"/>
    </source>
</evidence>
<evidence type="ECO:0000256" key="3">
    <source>
        <dbReference type="ARBA" id="ARBA00023274"/>
    </source>
</evidence>
<evidence type="ECO:0000313" key="9">
    <source>
        <dbReference type="Proteomes" id="UP000053469"/>
    </source>
</evidence>
<evidence type="ECO:0000256" key="4">
    <source>
        <dbReference type="HAMAP-Rule" id="MF_01341"/>
    </source>
</evidence>
<dbReference type="InterPro" id="IPR001196">
    <property type="entry name" value="Ribosomal_uL15_CS"/>
</dbReference>
<feature type="compositionally biased region" description="Basic residues" evidence="6">
    <location>
        <begin position="8"/>
        <end position="20"/>
    </location>
</feature>
<dbReference type="AlphaFoldDB" id="A0A101GYI8"/>
<dbReference type="GO" id="GO:0003735">
    <property type="term" value="F:structural constituent of ribosome"/>
    <property type="evidence" value="ECO:0007669"/>
    <property type="project" value="InterPro"/>
</dbReference>
<feature type="compositionally biased region" description="Gly residues" evidence="6">
    <location>
        <begin position="21"/>
        <end position="36"/>
    </location>
</feature>
<evidence type="ECO:0000256" key="1">
    <source>
        <dbReference type="ARBA" id="ARBA00007320"/>
    </source>
</evidence>
<reference evidence="9" key="1">
    <citation type="journal article" date="2015" name="MBio">
        <title>Genome-Resolved Metagenomic Analysis Reveals Roles for Candidate Phyla and Other Microbial Community Members in Biogeochemical Transformations in Oil Reservoirs.</title>
        <authorList>
            <person name="Hu P."/>
            <person name="Tom L."/>
            <person name="Singh A."/>
            <person name="Thomas B.C."/>
            <person name="Baker B.J."/>
            <person name="Piceno Y.M."/>
            <person name="Andersen G.L."/>
            <person name="Banfield J.F."/>
        </authorList>
    </citation>
    <scope>NUCLEOTIDE SEQUENCE [LARGE SCALE GENOMIC DNA]</scope>
</reference>
<comment type="caution">
    <text evidence="8">The sequence shown here is derived from an EMBL/GenBank/DDBJ whole genome shotgun (WGS) entry which is preliminary data.</text>
</comment>
<dbReference type="GO" id="GO:0019843">
    <property type="term" value="F:rRNA binding"/>
    <property type="evidence" value="ECO:0007669"/>
    <property type="project" value="UniProtKB-UniRule"/>
</dbReference>
<evidence type="ECO:0000256" key="2">
    <source>
        <dbReference type="ARBA" id="ARBA00022980"/>
    </source>
</evidence>
<dbReference type="Gene3D" id="3.100.10.10">
    <property type="match status" value="1"/>
</dbReference>
<dbReference type="NCBIfam" id="TIGR01071">
    <property type="entry name" value="rplO_bact"/>
    <property type="match status" value="1"/>
</dbReference>
<dbReference type="InterPro" id="IPR005749">
    <property type="entry name" value="Ribosomal_uL15_bac-type"/>
</dbReference>
<dbReference type="Proteomes" id="UP000053469">
    <property type="component" value="Unassembled WGS sequence"/>
</dbReference>
<sequence>MYSENIPKRRGKTNKGKRLGRGYGSGVGGHTVGRGTKGQKSRSGHKSLVGFEGGNVPFFRRMPKYGGFKSRSKINTQVVNVGTLSNNFKSGSKVTIDTLKEIGLVRKNAQEVKVLGKGEITKKITIEGIKISPAAREKVEKAGGSVK</sequence>
<dbReference type="InterPro" id="IPR021131">
    <property type="entry name" value="Ribosomal_uL15/eL18"/>
</dbReference>
<keyword evidence="4" id="KW-0694">RNA-binding</keyword>